<organism evidence="2">
    <name type="scientific">marine sediment metagenome</name>
    <dbReference type="NCBI Taxonomy" id="412755"/>
    <lineage>
        <taxon>unclassified sequences</taxon>
        <taxon>metagenomes</taxon>
        <taxon>ecological metagenomes</taxon>
    </lineage>
</organism>
<dbReference type="EMBL" id="BARW01030013">
    <property type="protein sequence ID" value="GAJ15206.1"/>
    <property type="molecule type" value="Genomic_DNA"/>
</dbReference>
<feature type="compositionally biased region" description="Basic and acidic residues" evidence="1">
    <location>
        <begin position="34"/>
        <end position="45"/>
    </location>
</feature>
<name>X1VJ06_9ZZZZ</name>
<comment type="caution">
    <text evidence="2">The sequence shown here is derived from an EMBL/GenBank/DDBJ whole genome shotgun (WGS) entry which is preliminary data.</text>
</comment>
<evidence type="ECO:0000256" key="1">
    <source>
        <dbReference type="SAM" id="MobiDB-lite"/>
    </source>
</evidence>
<reference evidence="2" key="1">
    <citation type="journal article" date="2014" name="Front. Microbiol.">
        <title>High frequency of phylogenetically diverse reductive dehalogenase-homologous genes in deep subseafloor sedimentary metagenomes.</title>
        <authorList>
            <person name="Kawai M."/>
            <person name="Futagami T."/>
            <person name="Toyoda A."/>
            <person name="Takaki Y."/>
            <person name="Nishi S."/>
            <person name="Hori S."/>
            <person name="Arai W."/>
            <person name="Tsubouchi T."/>
            <person name="Morono Y."/>
            <person name="Uchiyama I."/>
            <person name="Ito T."/>
            <person name="Fujiyama A."/>
            <person name="Inagaki F."/>
            <person name="Takami H."/>
        </authorList>
    </citation>
    <scope>NUCLEOTIDE SEQUENCE</scope>
    <source>
        <strain evidence="2">Expedition CK06-06</strain>
    </source>
</reference>
<feature type="region of interest" description="Disordered" evidence="1">
    <location>
        <begin position="29"/>
        <end position="49"/>
    </location>
</feature>
<evidence type="ECO:0008006" key="3">
    <source>
        <dbReference type="Google" id="ProtNLM"/>
    </source>
</evidence>
<evidence type="ECO:0000313" key="2">
    <source>
        <dbReference type="EMBL" id="GAJ15206.1"/>
    </source>
</evidence>
<sequence length="138" mass="15805">MAEEKKEEKKIIIDEDWKKEAQKEKEILAAQEEEEKKKKPEEKLHRGPLPQGNFAALVSMLVTQALFALGLLEIKGQEGQAKEPDLELAKYNVDMLETLEEKTKGNLTEEEKKVLENTLSQVRMAYVQVAEQVQPKTQ</sequence>
<protein>
    <recommendedName>
        <fullName evidence="3">DUF1844 domain-containing protein</fullName>
    </recommendedName>
</protein>
<gene>
    <name evidence="2" type="ORF">S12H4_48093</name>
</gene>
<proteinExistence type="predicted"/>
<dbReference type="InterPro" id="IPR014995">
    <property type="entry name" value="DUF1844"/>
</dbReference>
<accession>X1VJ06</accession>
<dbReference type="Pfam" id="PF08899">
    <property type="entry name" value="DUF1844"/>
    <property type="match status" value="1"/>
</dbReference>
<dbReference type="AlphaFoldDB" id="X1VJ06"/>